<evidence type="ECO:0000313" key="1">
    <source>
        <dbReference type="EMBL" id="SDS74333.1"/>
    </source>
</evidence>
<reference evidence="1 2" key="1">
    <citation type="submission" date="2016-10" db="EMBL/GenBank/DDBJ databases">
        <authorList>
            <person name="de Groot N.N."/>
        </authorList>
    </citation>
    <scope>NUCLEOTIDE SEQUENCE [LARGE SCALE GENOMIC DNA]</scope>
    <source>
        <strain evidence="1 2">DSM 22024</strain>
    </source>
</reference>
<dbReference type="Proteomes" id="UP000198983">
    <property type="component" value="Chromosome I"/>
</dbReference>
<evidence type="ECO:0000313" key="2">
    <source>
        <dbReference type="Proteomes" id="UP000198983"/>
    </source>
</evidence>
<proteinExistence type="predicted"/>
<gene>
    <name evidence="1" type="ORF">SAMN04489717_3717</name>
</gene>
<dbReference type="STRING" id="117157.SAMN04489717_3717"/>
<accession>A0A1H1UPD9</accession>
<dbReference type="AlphaFoldDB" id="A0A1H1UPD9"/>
<organism evidence="1 2">
    <name type="scientific">Actinopolymorpha singaporensis</name>
    <dbReference type="NCBI Taxonomy" id="117157"/>
    <lineage>
        <taxon>Bacteria</taxon>
        <taxon>Bacillati</taxon>
        <taxon>Actinomycetota</taxon>
        <taxon>Actinomycetes</taxon>
        <taxon>Propionibacteriales</taxon>
        <taxon>Actinopolymorphaceae</taxon>
        <taxon>Actinopolymorpha</taxon>
    </lineage>
</organism>
<dbReference type="EMBL" id="LT629732">
    <property type="protein sequence ID" value="SDS74333.1"/>
    <property type="molecule type" value="Genomic_DNA"/>
</dbReference>
<sequence length="83" mass="9305">MWVLVLDAVTGRVITNASFSIAYYNRGDGNYYVYFSSYNQAFTCSAPGHYTLWGNDDTYASMTVWLTPQPTTPPPPPPPNCWS</sequence>
<keyword evidence="2" id="KW-1185">Reference proteome</keyword>
<protein>
    <submittedName>
        <fullName evidence="1">Uncharacterized protein</fullName>
    </submittedName>
</protein>
<name>A0A1H1UPD9_9ACTN</name>